<dbReference type="SUPFAM" id="SSF52540">
    <property type="entry name" value="P-loop containing nucleoside triphosphate hydrolases"/>
    <property type="match status" value="1"/>
</dbReference>
<feature type="region of interest" description="Disordered" evidence="8">
    <location>
        <begin position="1308"/>
        <end position="1351"/>
    </location>
</feature>
<dbReference type="Gene3D" id="1.20.1300.20">
    <property type="entry name" value="Peptidase C65 Otubain, subdomain 2"/>
    <property type="match status" value="1"/>
</dbReference>
<dbReference type="EC" id="3.4.19.12" evidence="2"/>
<evidence type="ECO:0000313" key="11">
    <source>
        <dbReference type="Proteomes" id="UP001148786"/>
    </source>
</evidence>
<comment type="similarity">
    <text evidence="7">Belongs to the MT-A70-like family.</text>
</comment>
<organism evidence="10 11">
    <name type="scientific">Agrocybe chaxingu</name>
    <dbReference type="NCBI Taxonomy" id="84603"/>
    <lineage>
        <taxon>Eukaryota</taxon>
        <taxon>Fungi</taxon>
        <taxon>Dikarya</taxon>
        <taxon>Basidiomycota</taxon>
        <taxon>Agaricomycotina</taxon>
        <taxon>Agaricomycetes</taxon>
        <taxon>Agaricomycetidae</taxon>
        <taxon>Agaricales</taxon>
        <taxon>Agaricineae</taxon>
        <taxon>Strophariaceae</taxon>
        <taxon>Agrocybe</taxon>
    </lineage>
</organism>
<accession>A0A9W8MT33</accession>
<dbReference type="GO" id="GO:0003676">
    <property type="term" value="F:nucleic acid binding"/>
    <property type="evidence" value="ECO:0007669"/>
    <property type="project" value="InterPro"/>
</dbReference>
<feature type="compositionally biased region" description="Pro residues" evidence="8">
    <location>
        <begin position="1313"/>
        <end position="1335"/>
    </location>
</feature>
<gene>
    <name evidence="10" type="ORF">NLJ89_g7476</name>
</gene>
<dbReference type="InterPro" id="IPR003323">
    <property type="entry name" value="OTU_dom"/>
</dbReference>
<dbReference type="GO" id="GO:0004843">
    <property type="term" value="F:cysteine-type deubiquitinase activity"/>
    <property type="evidence" value="ECO:0007669"/>
    <property type="project" value="UniProtKB-EC"/>
</dbReference>
<dbReference type="OrthoDB" id="18915at2759"/>
<comment type="catalytic activity">
    <reaction evidence="1">
        <text>Thiol-dependent hydrolysis of ester, thioester, amide, peptide and isopeptide bonds formed by the C-terminal Gly of ubiquitin (a 76-residue protein attached to proteins as an intracellular targeting signal).</text>
        <dbReference type="EC" id="3.4.19.12"/>
    </reaction>
</comment>
<evidence type="ECO:0000256" key="1">
    <source>
        <dbReference type="ARBA" id="ARBA00000707"/>
    </source>
</evidence>
<dbReference type="GO" id="GO:0043130">
    <property type="term" value="F:ubiquitin binding"/>
    <property type="evidence" value="ECO:0007669"/>
    <property type="project" value="TreeGrafter"/>
</dbReference>
<keyword evidence="6" id="KW-0788">Thiol protease</keyword>
<dbReference type="PANTHER" id="PTHR12931">
    <property type="entry name" value="UBIQUITIN THIOLESTERASE PROTEIN OTUB"/>
    <property type="match status" value="1"/>
</dbReference>
<dbReference type="PROSITE" id="PS51143">
    <property type="entry name" value="MT_A70"/>
    <property type="match status" value="1"/>
</dbReference>
<reference evidence="10" key="1">
    <citation type="submission" date="2022-07" db="EMBL/GenBank/DDBJ databases">
        <title>Genome Sequence of Agrocybe chaxingu.</title>
        <authorList>
            <person name="Buettner E."/>
        </authorList>
    </citation>
    <scope>NUCLEOTIDE SEQUENCE</scope>
    <source>
        <strain evidence="10">MP-N11</strain>
    </source>
</reference>
<evidence type="ECO:0000256" key="2">
    <source>
        <dbReference type="ARBA" id="ARBA00012759"/>
    </source>
</evidence>
<name>A0A9W8MT33_9AGAR</name>
<evidence type="ECO:0000256" key="6">
    <source>
        <dbReference type="ARBA" id="ARBA00022807"/>
    </source>
</evidence>
<dbReference type="Gene3D" id="3.40.50.300">
    <property type="entry name" value="P-loop containing nucleotide triphosphate hydrolases"/>
    <property type="match status" value="1"/>
</dbReference>
<dbReference type="InterPro" id="IPR011990">
    <property type="entry name" value="TPR-like_helical_dom_sf"/>
</dbReference>
<keyword evidence="5" id="KW-0378">Hydrolase</keyword>
<dbReference type="Pfam" id="PF10275">
    <property type="entry name" value="Peptidase_C65"/>
    <property type="match status" value="1"/>
</dbReference>
<evidence type="ECO:0000256" key="3">
    <source>
        <dbReference type="ARBA" id="ARBA00022670"/>
    </source>
</evidence>
<keyword evidence="11" id="KW-1185">Reference proteome</keyword>
<comment type="caution">
    <text evidence="10">The sequence shown here is derived from an EMBL/GenBank/DDBJ whole genome shotgun (WGS) entry which is preliminary data.</text>
</comment>
<evidence type="ECO:0000256" key="8">
    <source>
        <dbReference type="SAM" id="MobiDB-lite"/>
    </source>
</evidence>
<dbReference type="PANTHER" id="PTHR12931:SF15">
    <property type="entry name" value="UBIQUITIN THIOESTERASE OTUBAIN-LIKE"/>
    <property type="match status" value="1"/>
</dbReference>
<dbReference type="Gene3D" id="3.30.200.60">
    <property type="entry name" value="Peptidase C65 Otubain, subdomain 1"/>
    <property type="match status" value="1"/>
</dbReference>
<dbReference type="InterPro" id="IPR019400">
    <property type="entry name" value="Peptidase_C65_otubain"/>
</dbReference>
<dbReference type="CDD" id="cd21037">
    <property type="entry name" value="MLKL_NTD"/>
    <property type="match status" value="1"/>
</dbReference>
<dbReference type="InterPro" id="IPR042467">
    <property type="entry name" value="Peptidase_C65_otubain_sub2"/>
</dbReference>
<dbReference type="GO" id="GO:0006508">
    <property type="term" value="P:proteolysis"/>
    <property type="evidence" value="ECO:0007669"/>
    <property type="project" value="UniProtKB-KW"/>
</dbReference>
<dbReference type="Gene3D" id="1.25.40.10">
    <property type="entry name" value="Tetratricopeptide repeat domain"/>
    <property type="match status" value="1"/>
</dbReference>
<evidence type="ECO:0000256" key="4">
    <source>
        <dbReference type="ARBA" id="ARBA00022786"/>
    </source>
</evidence>
<dbReference type="PROSITE" id="PS50802">
    <property type="entry name" value="OTU"/>
    <property type="match status" value="1"/>
</dbReference>
<dbReference type="GO" id="GO:0032259">
    <property type="term" value="P:methylation"/>
    <property type="evidence" value="ECO:0007669"/>
    <property type="project" value="InterPro"/>
</dbReference>
<dbReference type="InterPro" id="IPR059179">
    <property type="entry name" value="MLKL-like_MCAfunc"/>
</dbReference>
<dbReference type="Proteomes" id="UP001148786">
    <property type="component" value="Unassembled WGS sequence"/>
</dbReference>
<dbReference type="GO" id="GO:0071108">
    <property type="term" value="P:protein K48-linked deubiquitination"/>
    <property type="evidence" value="ECO:0007669"/>
    <property type="project" value="TreeGrafter"/>
</dbReference>
<dbReference type="PROSITE" id="PS00092">
    <property type="entry name" value="N6_MTASE"/>
    <property type="match status" value="1"/>
</dbReference>
<evidence type="ECO:0000313" key="10">
    <source>
        <dbReference type="EMBL" id="KAJ3505331.1"/>
    </source>
</evidence>
<dbReference type="SUPFAM" id="SSF54001">
    <property type="entry name" value="Cysteine proteinases"/>
    <property type="match status" value="1"/>
</dbReference>
<dbReference type="InterPro" id="IPR038765">
    <property type="entry name" value="Papain-like_cys_pep_sf"/>
</dbReference>
<feature type="domain" description="OTU" evidence="9">
    <location>
        <begin position="178"/>
        <end position="319"/>
    </location>
</feature>
<dbReference type="CDD" id="cd22749">
    <property type="entry name" value="Otubain_C65"/>
    <property type="match status" value="1"/>
</dbReference>
<feature type="region of interest" description="Disordered" evidence="8">
    <location>
        <begin position="1"/>
        <end position="39"/>
    </location>
</feature>
<dbReference type="InterPro" id="IPR002052">
    <property type="entry name" value="DNA_methylase_N6_adenine_CS"/>
</dbReference>
<protein>
    <recommendedName>
        <fullName evidence="2">ubiquitinyl hydrolase 1</fullName>
        <ecNumber evidence="2">3.4.19.12</ecNumber>
    </recommendedName>
</protein>
<dbReference type="InterPro" id="IPR042468">
    <property type="entry name" value="Peptidase_C65_otubain_sub1"/>
</dbReference>
<evidence type="ECO:0000256" key="5">
    <source>
        <dbReference type="ARBA" id="ARBA00022801"/>
    </source>
</evidence>
<sequence length="1475" mass="165224">MTQTPDPSLPPTPRAIRKPKELPLDSDTEDFNMDTDSELPPLHLPSASSLLTFSGNDELSDLTPAQLYEMNQQLMNDSVPTRPLIDAVAPMSTLRSEYENGSAAFLNEIDWLMANGYNFVRRTRALGFAYVESLLNSLEKDFAVASSLSILSGTTEIVSRAGIEKMVYEDFYEQLVSLIQSIVTPDSHGLLLTSERLLAAFQEAEVSNSIVMYLRFLTAAQIRLHREDYEGFVVHPDTKEIMDVDSFCAQFVETMGKEADNVEIQALSSALHLNLDLAYLNGVRTSGVDFIPFRNDPDNTANPLVLLYRPGHYDILIDVMICDVPIGALTLEVLNSATKSAPAPEAVPSNAEYLAETAEKIVTVLQSAADFAPVPFVGLALSVGLKVVQACREMNMVQQQVKELQNRVCALIVAIGNSLTGPEAQENLKVALGMQNDIEELHKNLQTIVNGLDEIKKQNRWLLIFYKRLNKEKLSNDLNTANGLGQLQSRLDRIADMTGEVSKQVGEMDKKMDTNFNALMDAIRSSKDNTIREAMTRQQMPPNRQTLRGREELVVEVSKLLVGTSSTSRVCVLGPGGMGMTSLAVSVANSTLVQAKFSYLNRCWVPCIEASSTKLFLQLLYTSLRITTDTKNPLEDILFELRRSTTPRLILIDNFETTWNAPGCQKDIGDALRYLADIPHVAILMTMRGNNPPADDIPWQKRMLEPINEASCRQLYHDVCPSTSRDDPHLAELLKALGYMPFAVKLMARLGKETESSVQQLLEDWRKLGTEMLSSDEESMDRTIGLSVDSQLVKNDPNALTLLAVLSMLPAGSTREHLEWCVPGGCTTTAIATLARTALALRRQDGNSPNSPLYLFVPPVVQSYMHSKKRIPDTVEQHVRQTFCDFILRHESRVTDARFKADGVELAKEDTNIQAVLFAWKVYEEEDSSGVQKPSFSKELLQALVAFTWYSHDTNPRLDLAEHTLKVAQAVHHSRYEAEANFCLGAMYAKLGLAESARKPLTKAREGLKALNTDLQARKRAAECGLYMAKIIQTEPAERIKHLQGIREEFASLSDVCGQARCIVQIGRSSPPENALRVLQEGITLLEKTEHWLDLARCLLAMTDMYRQIKDYTKAEGFIRRALAVAEPVKEAYLYMDLVESLATVLIEIPGRQVEALEQAKEALLLHQQNGRPVGIAENFELIGYIYIRLENRFPDALQAYEKAHEAYTRLDSLPAGKKGAPRCQRNIDSLHRKINTPIETVRFFKPGDLEDFVWHHLQFWSPRLAQVIASANELLAAHEALILRVRSRQQEHREHLRTLYSPPQELLQLSPIPSPAPSPPPGDSPPLSPLPLPVPRQDLPPAKKARASRYHNYVPEEETIRNDYSQRYVDGGEWPQNWVLGAEPEHRFEEYPKQQRLLNLKKSSVNQFALPPSYLPYADLTFLHPNKFDVILIDPPFSSSFTWDHLQEISIPSLAGDPSFVFLWLGGGIDDVKT</sequence>
<evidence type="ECO:0000259" key="9">
    <source>
        <dbReference type="PROSITE" id="PS50802"/>
    </source>
</evidence>
<evidence type="ECO:0000256" key="7">
    <source>
        <dbReference type="PROSITE-ProRule" id="PRU00489"/>
    </source>
</evidence>
<feature type="compositionally biased region" description="Acidic residues" evidence="8">
    <location>
        <begin position="24"/>
        <end position="37"/>
    </location>
</feature>
<keyword evidence="4" id="KW-0833">Ubl conjugation pathway</keyword>
<dbReference type="SUPFAM" id="SSF48452">
    <property type="entry name" value="TPR-like"/>
    <property type="match status" value="1"/>
</dbReference>
<dbReference type="GO" id="GO:0008168">
    <property type="term" value="F:methyltransferase activity"/>
    <property type="evidence" value="ECO:0007669"/>
    <property type="project" value="InterPro"/>
</dbReference>
<proteinExistence type="inferred from homology"/>
<keyword evidence="3" id="KW-0645">Protease</keyword>
<dbReference type="InterPro" id="IPR007757">
    <property type="entry name" value="MT-A70-like"/>
</dbReference>
<dbReference type="InterPro" id="IPR027417">
    <property type="entry name" value="P-loop_NTPase"/>
</dbReference>
<dbReference type="EMBL" id="JANKHO010000896">
    <property type="protein sequence ID" value="KAJ3505331.1"/>
    <property type="molecule type" value="Genomic_DNA"/>
</dbReference>
<dbReference type="GO" id="GO:0005634">
    <property type="term" value="C:nucleus"/>
    <property type="evidence" value="ECO:0007669"/>
    <property type="project" value="TreeGrafter"/>
</dbReference>